<evidence type="ECO:0008006" key="5">
    <source>
        <dbReference type="Google" id="ProtNLM"/>
    </source>
</evidence>
<dbReference type="InterPro" id="IPR038765">
    <property type="entry name" value="Papain-like_cys_pep_sf"/>
</dbReference>
<sequence length="260" mass="28704">MHSGQIDSYLRRIGADRPAAPTAQALRDLHLAHLRRVPFENLSLHIGEEIDLTEKALLAKVVDARRGGFCYELNGAFGALLGALGFDVALVQARVYDDAGQPGIPYDHMALRVRTDDGRDWLADVGFGTHSHLPLAFGDRGEQSDPGGVFRLHDTPEGDLRVVKDGRPQYVLETRPRELADFRVGAWYHRTSPASHFTRSLVCSLLTDDGRVTLSGRKLTRTVDGERQVTELASTAQVLAAYERHFGVRLDREPTLGETG</sequence>
<accession>A0A291Q1A6</accession>
<organism evidence="3 4">
    <name type="scientific">Streptomyces formicae</name>
    <dbReference type="NCBI Taxonomy" id="1616117"/>
    <lineage>
        <taxon>Bacteria</taxon>
        <taxon>Bacillati</taxon>
        <taxon>Actinomycetota</taxon>
        <taxon>Actinomycetes</taxon>
        <taxon>Kitasatosporales</taxon>
        <taxon>Streptomycetaceae</taxon>
        <taxon>Streptomyces</taxon>
    </lineage>
</organism>
<keyword evidence="4" id="KW-1185">Reference proteome</keyword>
<dbReference type="Gene3D" id="2.40.128.150">
    <property type="entry name" value="Cysteine proteinases"/>
    <property type="match status" value="1"/>
</dbReference>
<dbReference type="RefSeq" id="WP_098240433.1">
    <property type="nucleotide sequence ID" value="NZ_CP022685.1"/>
</dbReference>
<dbReference type="InterPro" id="IPR001447">
    <property type="entry name" value="Arylamine_N-AcTrfase"/>
</dbReference>
<dbReference type="KEGG" id="sfk:KY5_0285"/>
<dbReference type="PRINTS" id="PR01543">
    <property type="entry name" value="ANATRNSFRASE"/>
</dbReference>
<protein>
    <recommendedName>
        <fullName evidence="5">N-hydroxyarylamine O-acetyltransferase</fullName>
    </recommendedName>
</protein>
<reference evidence="3 4" key="1">
    <citation type="submission" date="2017-08" db="EMBL/GenBank/DDBJ databases">
        <title>Complete Genome Sequence of Streptomyces formicae KY5, the formicamycin producer.</title>
        <authorList>
            <person name="Holmes N.A."/>
            <person name="Devine R."/>
            <person name="Qin Z."/>
            <person name="Seipke R.F."/>
            <person name="Wilkinson B."/>
            <person name="Hutchings M.I."/>
        </authorList>
    </citation>
    <scope>NUCLEOTIDE SEQUENCE [LARGE SCALE GENOMIC DNA]</scope>
    <source>
        <strain evidence="3 4">KY5</strain>
    </source>
</reference>
<dbReference type="PANTHER" id="PTHR11786:SF0">
    <property type="entry name" value="ARYLAMINE N-ACETYLTRANSFERASE 4-RELATED"/>
    <property type="match status" value="1"/>
</dbReference>
<evidence type="ECO:0000313" key="3">
    <source>
        <dbReference type="EMBL" id="ATL25303.1"/>
    </source>
</evidence>
<dbReference type="Gene3D" id="3.30.2140.10">
    <property type="entry name" value="Arylamine N-acetyltransferase"/>
    <property type="match status" value="1"/>
</dbReference>
<dbReference type="AlphaFoldDB" id="A0A291Q1A6"/>
<comment type="similarity">
    <text evidence="1 2">Belongs to the arylamine N-acetyltransferase family.</text>
</comment>
<dbReference type="EMBL" id="CP022685">
    <property type="protein sequence ID" value="ATL25303.1"/>
    <property type="molecule type" value="Genomic_DNA"/>
</dbReference>
<evidence type="ECO:0000256" key="2">
    <source>
        <dbReference type="RuleBase" id="RU003452"/>
    </source>
</evidence>
<evidence type="ECO:0000313" key="4">
    <source>
        <dbReference type="Proteomes" id="UP000221011"/>
    </source>
</evidence>
<dbReference type="Proteomes" id="UP000221011">
    <property type="component" value="Chromosome"/>
</dbReference>
<dbReference type="SUPFAM" id="SSF54001">
    <property type="entry name" value="Cysteine proteinases"/>
    <property type="match status" value="1"/>
</dbReference>
<dbReference type="GO" id="GO:0016407">
    <property type="term" value="F:acetyltransferase activity"/>
    <property type="evidence" value="ECO:0007669"/>
    <property type="project" value="InterPro"/>
</dbReference>
<gene>
    <name evidence="3" type="ORF">KY5_0285</name>
</gene>
<name>A0A291Q1A6_9ACTN</name>
<proteinExistence type="inferred from homology"/>
<evidence type="ECO:0000256" key="1">
    <source>
        <dbReference type="ARBA" id="ARBA00006547"/>
    </source>
</evidence>
<dbReference type="Pfam" id="PF00797">
    <property type="entry name" value="Acetyltransf_2"/>
    <property type="match status" value="1"/>
</dbReference>
<dbReference type="PANTHER" id="PTHR11786">
    <property type="entry name" value="N-HYDROXYARYLAMINE O-ACETYLTRANSFERASE"/>
    <property type="match status" value="1"/>
</dbReference>